<name>A0A1I7VDN8_LOALO</name>
<dbReference type="Gene3D" id="1.10.30.10">
    <property type="entry name" value="High mobility group box domain"/>
    <property type="match status" value="1"/>
</dbReference>
<reference evidence="3" key="1">
    <citation type="submission" date="2012-04" db="EMBL/GenBank/DDBJ databases">
        <title>The Genome Sequence of Loa loa.</title>
        <authorList>
            <consortium name="The Broad Institute Genome Sequencing Platform"/>
            <consortium name="Broad Institute Genome Sequencing Center for Infectious Disease"/>
            <person name="Nutman T.B."/>
            <person name="Fink D.L."/>
            <person name="Russ C."/>
            <person name="Young S."/>
            <person name="Zeng Q."/>
            <person name="Gargeya S."/>
            <person name="Alvarado L."/>
            <person name="Berlin A."/>
            <person name="Chapman S.B."/>
            <person name="Chen Z."/>
            <person name="Freedman E."/>
            <person name="Gellesch M."/>
            <person name="Goldberg J."/>
            <person name="Griggs A."/>
            <person name="Gujja S."/>
            <person name="Heilman E.R."/>
            <person name="Heiman D."/>
            <person name="Howarth C."/>
            <person name="Mehta T."/>
            <person name="Neiman D."/>
            <person name="Pearson M."/>
            <person name="Roberts A."/>
            <person name="Saif S."/>
            <person name="Shea T."/>
            <person name="Shenoy N."/>
            <person name="Sisk P."/>
            <person name="Stolte C."/>
            <person name="Sykes S."/>
            <person name="White J."/>
            <person name="Yandava C."/>
            <person name="Haas B."/>
            <person name="Henn M.R."/>
            <person name="Nusbaum C."/>
            <person name="Birren B."/>
        </authorList>
    </citation>
    <scope>NUCLEOTIDE SEQUENCE [LARGE SCALE GENOMIC DNA]</scope>
</reference>
<dbReference type="STRING" id="7209.A0A1I7VDN8"/>
<feature type="DNA-binding region" description="HMG box" evidence="1">
    <location>
        <begin position="3"/>
        <end position="73"/>
    </location>
</feature>
<keyword evidence="1" id="KW-0539">Nucleus</keyword>
<organism evidence="3 4">
    <name type="scientific">Loa loa</name>
    <name type="common">Eye worm</name>
    <name type="synonym">Filaria loa</name>
    <dbReference type="NCBI Taxonomy" id="7209"/>
    <lineage>
        <taxon>Eukaryota</taxon>
        <taxon>Metazoa</taxon>
        <taxon>Ecdysozoa</taxon>
        <taxon>Nematoda</taxon>
        <taxon>Chromadorea</taxon>
        <taxon>Rhabditida</taxon>
        <taxon>Spirurina</taxon>
        <taxon>Spiruromorpha</taxon>
        <taxon>Filarioidea</taxon>
        <taxon>Onchocercidae</taxon>
        <taxon>Loa</taxon>
    </lineage>
</organism>
<evidence type="ECO:0000256" key="1">
    <source>
        <dbReference type="PROSITE-ProRule" id="PRU00267"/>
    </source>
</evidence>
<sequence length="342" mass="40110">MTKKRSSNGFMYFADARRAFYESENKGIHLTAKKLVERATRDWKMMSEDERQKWRNESRRRRDETEALTKKRFGLLTVRPYCIFESNNNNKELICPPAEICAYVMSLNEGIVDSERILIRHDYPANHQFYQFSQISENGFSELSQTSNHLNVHHACFRIINEMRGCWANLILVPASQYQSLAASLAWIKQKRDISLKRDTASIRIERLICMEDMIAIIARIFETDVDDSSHWEQNISTNLHYACDLHTAAPSKCPMVVGKSACQHFLDILQNLANHNYQSREECMFKIDNTKHYINPITHSVRYNRINPFQVISYHDHSNDDYSNNNDEPFSLIRLHTRSFT</sequence>
<dbReference type="InterPro" id="IPR036910">
    <property type="entry name" value="HMG_box_dom_sf"/>
</dbReference>
<keyword evidence="1" id="KW-0238">DNA-binding</keyword>
<feature type="domain" description="HMG box" evidence="2">
    <location>
        <begin position="3"/>
        <end position="73"/>
    </location>
</feature>
<evidence type="ECO:0000259" key="2">
    <source>
        <dbReference type="PROSITE" id="PS50118"/>
    </source>
</evidence>
<reference evidence="4" key="2">
    <citation type="submission" date="2016-11" db="UniProtKB">
        <authorList>
            <consortium name="WormBaseParasite"/>
        </authorList>
    </citation>
    <scope>IDENTIFICATION</scope>
</reference>
<dbReference type="SUPFAM" id="SSF47095">
    <property type="entry name" value="HMG-box"/>
    <property type="match status" value="1"/>
</dbReference>
<proteinExistence type="predicted"/>
<accession>A0A1I7VDN8</accession>
<dbReference type="AlphaFoldDB" id="A0A1I7VDN8"/>
<evidence type="ECO:0000313" key="3">
    <source>
        <dbReference type="Proteomes" id="UP000095285"/>
    </source>
</evidence>
<dbReference type="Proteomes" id="UP000095285">
    <property type="component" value="Unassembled WGS sequence"/>
</dbReference>
<dbReference type="Pfam" id="PF00505">
    <property type="entry name" value="HMG_box"/>
    <property type="match status" value="1"/>
</dbReference>
<keyword evidence="3" id="KW-1185">Reference proteome</keyword>
<protein>
    <submittedName>
        <fullName evidence="4">HMG box domain-containing protein</fullName>
    </submittedName>
</protein>
<dbReference type="SMART" id="SM00398">
    <property type="entry name" value="HMG"/>
    <property type="match status" value="1"/>
</dbReference>
<dbReference type="WBParaSite" id="EN70_1421">
    <property type="protein sequence ID" value="EN70_1421"/>
    <property type="gene ID" value="EN70_1421"/>
</dbReference>
<dbReference type="PROSITE" id="PS50118">
    <property type="entry name" value="HMG_BOX_2"/>
    <property type="match status" value="1"/>
</dbReference>
<dbReference type="InterPro" id="IPR009071">
    <property type="entry name" value="HMG_box_dom"/>
</dbReference>
<evidence type="ECO:0000313" key="4">
    <source>
        <dbReference type="WBParaSite" id="EN70_1421"/>
    </source>
</evidence>
<dbReference type="GO" id="GO:0005634">
    <property type="term" value="C:nucleus"/>
    <property type="evidence" value="ECO:0007669"/>
    <property type="project" value="UniProtKB-UniRule"/>
</dbReference>
<dbReference type="GO" id="GO:0003677">
    <property type="term" value="F:DNA binding"/>
    <property type="evidence" value="ECO:0007669"/>
    <property type="project" value="UniProtKB-UniRule"/>
</dbReference>